<accession>A0A4V5N6V5</accession>
<evidence type="ECO:0000313" key="1">
    <source>
        <dbReference type="EMBL" id="TKA30109.1"/>
    </source>
</evidence>
<dbReference type="EMBL" id="NAJL01000012">
    <property type="protein sequence ID" value="TKA30109.1"/>
    <property type="molecule type" value="Genomic_DNA"/>
</dbReference>
<organism evidence="1 2">
    <name type="scientific">Salinomyces thailandicus</name>
    <dbReference type="NCBI Taxonomy" id="706561"/>
    <lineage>
        <taxon>Eukaryota</taxon>
        <taxon>Fungi</taxon>
        <taxon>Dikarya</taxon>
        <taxon>Ascomycota</taxon>
        <taxon>Pezizomycotina</taxon>
        <taxon>Dothideomycetes</taxon>
        <taxon>Dothideomycetidae</taxon>
        <taxon>Mycosphaerellales</taxon>
        <taxon>Teratosphaeriaceae</taxon>
        <taxon>Salinomyces</taxon>
    </lineage>
</organism>
<name>A0A4V5N6V5_9PEZI</name>
<dbReference type="Proteomes" id="UP000308549">
    <property type="component" value="Unassembled WGS sequence"/>
</dbReference>
<comment type="caution">
    <text evidence="1">The sequence shown here is derived from an EMBL/GenBank/DDBJ whole genome shotgun (WGS) entry which is preliminary data.</text>
</comment>
<gene>
    <name evidence="1" type="ORF">B0A50_02828</name>
</gene>
<proteinExistence type="predicted"/>
<sequence length="162" mass="18416">MPLSTLALTSPNDATTWPDHPALQFYATYGQDFTQAFQSTSPERYYAADCQMHAVDNSILKGGEVLWQYFGQLYPMFPKVTRNFLSIVIVSDNSGTHEMHNEMITTLYLDAQGNEKVEVPQAFTYTIGQADEGKGTYGLQFRKLRCYYDMSLIDKAKAKLQR</sequence>
<dbReference type="AlphaFoldDB" id="A0A4V5N6V5"/>
<protein>
    <recommendedName>
        <fullName evidence="3">SnoaL-like domain-containing protein</fullName>
    </recommendedName>
</protein>
<reference evidence="1 2" key="1">
    <citation type="submission" date="2017-03" db="EMBL/GenBank/DDBJ databases">
        <title>Genomes of endolithic fungi from Antarctica.</title>
        <authorList>
            <person name="Coleine C."/>
            <person name="Masonjones S."/>
            <person name="Stajich J.E."/>
        </authorList>
    </citation>
    <scope>NUCLEOTIDE SEQUENCE [LARGE SCALE GENOMIC DNA]</scope>
    <source>
        <strain evidence="1 2">CCFEE 6315</strain>
    </source>
</reference>
<evidence type="ECO:0000313" key="2">
    <source>
        <dbReference type="Proteomes" id="UP000308549"/>
    </source>
</evidence>
<evidence type="ECO:0008006" key="3">
    <source>
        <dbReference type="Google" id="ProtNLM"/>
    </source>
</evidence>
<keyword evidence="2" id="KW-1185">Reference proteome</keyword>
<dbReference type="OrthoDB" id="4971611at2759"/>